<dbReference type="RefSeq" id="WP_311707704.1">
    <property type="nucleotide sequence ID" value="NZ_JAVREL010000022.1"/>
</dbReference>
<reference evidence="2" key="1">
    <citation type="submission" date="2023-07" db="EMBL/GenBank/DDBJ databases">
        <title>30 novel species of actinomycetes from the DSMZ collection.</title>
        <authorList>
            <person name="Nouioui I."/>
        </authorList>
    </citation>
    <scope>NUCLEOTIDE SEQUENCE [LARGE SCALE GENOMIC DNA]</scope>
    <source>
        <strain evidence="2">DSM 44938</strain>
    </source>
</reference>
<dbReference type="SUPFAM" id="SSF140453">
    <property type="entry name" value="EsxAB dimer-like"/>
    <property type="match status" value="1"/>
</dbReference>
<dbReference type="InterPro" id="IPR036689">
    <property type="entry name" value="ESAT-6-like_sf"/>
</dbReference>
<evidence type="ECO:0000313" key="2">
    <source>
        <dbReference type="Proteomes" id="UP001183246"/>
    </source>
</evidence>
<dbReference type="Gene3D" id="1.10.287.1060">
    <property type="entry name" value="ESAT-6-like"/>
    <property type="match status" value="1"/>
</dbReference>
<evidence type="ECO:0000313" key="1">
    <source>
        <dbReference type="EMBL" id="MDT0346577.1"/>
    </source>
</evidence>
<sequence length="113" mass="11643">MEEEIKLSPEEVDRVMGIINDAYSDMEEVAAGIGGHSANVGMAYHGGGTAQAVETYENLGRAGQALANALDGLSQDLGLTANTGRETDADAHQVLSQVVAPSTSPDLSIASQI</sequence>
<dbReference type="EMBL" id="JAVREL010000022">
    <property type="protein sequence ID" value="MDT0346577.1"/>
    <property type="molecule type" value="Genomic_DNA"/>
</dbReference>
<keyword evidence="2" id="KW-1185">Reference proteome</keyword>
<accession>A0ABU2MY47</accession>
<dbReference type="Proteomes" id="UP001183246">
    <property type="component" value="Unassembled WGS sequence"/>
</dbReference>
<proteinExistence type="predicted"/>
<evidence type="ECO:0008006" key="3">
    <source>
        <dbReference type="Google" id="ProtNLM"/>
    </source>
</evidence>
<gene>
    <name evidence="1" type="ORF">RM590_28925</name>
</gene>
<name>A0ABU2MY47_9ACTN</name>
<protein>
    <recommendedName>
        <fullName evidence="3">WXG100 family type VII secretion target</fullName>
    </recommendedName>
</protein>
<organism evidence="1 2">
    <name type="scientific">Streptomyces litchfieldiae</name>
    <dbReference type="NCBI Taxonomy" id="3075543"/>
    <lineage>
        <taxon>Bacteria</taxon>
        <taxon>Bacillati</taxon>
        <taxon>Actinomycetota</taxon>
        <taxon>Actinomycetes</taxon>
        <taxon>Kitasatosporales</taxon>
        <taxon>Streptomycetaceae</taxon>
        <taxon>Streptomyces</taxon>
    </lineage>
</organism>
<comment type="caution">
    <text evidence="1">The sequence shown here is derived from an EMBL/GenBank/DDBJ whole genome shotgun (WGS) entry which is preliminary data.</text>
</comment>